<dbReference type="KEGG" id="hmd:CTT34_06610"/>
<feature type="transmembrane region" description="Helical" evidence="5">
    <location>
        <begin position="76"/>
        <end position="100"/>
    </location>
</feature>
<comment type="cofactor">
    <cofactor evidence="1">
        <name>Mg(2+)</name>
        <dbReference type="ChEBI" id="CHEBI:18420"/>
    </cofactor>
</comment>
<dbReference type="Pfam" id="PF00563">
    <property type="entry name" value="EAL"/>
    <property type="match status" value="1"/>
</dbReference>
<dbReference type="InterPro" id="IPR013656">
    <property type="entry name" value="PAS_4"/>
</dbReference>
<dbReference type="InterPro" id="IPR035965">
    <property type="entry name" value="PAS-like_dom_sf"/>
</dbReference>
<keyword evidence="3" id="KW-0973">c-di-GMP</keyword>
<dbReference type="Pfam" id="PF08448">
    <property type="entry name" value="PAS_4"/>
    <property type="match status" value="1"/>
</dbReference>
<dbReference type="InterPro" id="IPR035919">
    <property type="entry name" value="EAL_sf"/>
</dbReference>
<dbReference type="InterPro" id="IPR029787">
    <property type="entry name" value="Nucleotide_cyclase"/>
</dbReference>
<dbReference type="EC" id="3.1.4.52" evidence="2"/>
<dbReference type="SMART" id="SM00086">
    <property type="entry name" value="PAC"/>
    <property type="match status" value="1"/>
</dbReference>
<dbReference type="Gene3D" id="3.30.70.270">
    <property type="match status" value="1"/>
</dbReference>
<dbReference type="FunFam" id="3.30.70.270:FF:000001">
    <property type="entry name" value="Diguanylate cyclase domain protein"/>
    <property type="match status" value="1"/>
</dbReference>
<dbReference type="NCBIfam" id="TIGR00254">
    <property type="entry name" value="GGDEF"/>
    <property type="match status" value="1"/>
</dbReference>
<dbReference type="InterPro" id="IPR000014">
    <property type="entry name" value="PAS"/>
</dbReference>
<dbReference type="GO" id="GO:0071111">
    <property type="term" value="F:cyclic-guanylate-specific phosphodiesterase activity"/>
    <property type="evidence" value="ECO:0007669"/>
    <property type="project" value="UniProtKB-EC"/>
</dbReference>
<evidence type="ECO:0000256" key="3">
    <source>
        <dbReference type="ARBA" id="ARBA00022636"/>
    </source>
</evidence>
<evidence type="ECO:0000256" key="4">
    <source>
        <dbReference type="ARBA" id="ARBA00051114"/>
    </source>
</evidence>
<proteinExistence type="predicted"/>
<dbReference type="CDD" id="cd01948">
    <property type="entry name" value="EAL"/>
    <property type="match status" value="1"/>
</dbReference>
<dbReference type="EMBL" id="CP024621">
    <property type="protein sequence ID" value="QHD49382.1"/>
    <property type="molecule type" value="Genomic_DNA"/>
</dbReference>
<dbReference type="SUPFAM" id="SSF55785">
    <property type="entry name" value="PYP-like sensor domain (PAS domain)"/>
    <property type="match status" value="2"/>
</dbReference>
<dbReference type="NCBIfam" id="TIGR00229">
    <property type="entry name" value="sensory_box"/>
    <property type="match status" value="2"/>
</dbReference>
<keyword evidence="5" id="KW-0472">Membrane</keyword>
<evidence type="ECO:0000256" key="5">
    <source>
        <dbReference type="SAM" id="Phobius"/>
    </source>
</evidence>
<evidence type="ECO:0000259" key="6">
    <source>
        <dbReference type="PROSITE" id="PS50112"/>
    </source>
</evidence>
<organism evidence="10 11">
    <name type="scientific">Vreelandella aquamarina</name>
    <dbReference type="NCBI Taxonomy" id="77097"/>
    <lineage>
        <taxon>Bacteria</taxon>
        <taxon>Pseudomonadati</taxon>
        <taxon>Pseudomonadota</taxon>
        <taxon>Gammaproteobacteria</taxon>
        <taxon>Oceanospirillales</taxon>
        <taxon>Halomonadaceae</taxon>
        <taxon>Vreelandella</taxon>
    </lineage>
</organism>
<dbReference type="PROSITE" id="PS50112">
    <property type="entry name" value="PAS"/>
    <property type="match status" value="2"/>
</dbReference>
<dbReference type="CDD" id="cd00130">
    <property type="entry name" value="PAS"/>
    <property type="match status" value="2"/>
</dbReference>
<dbReference type="SMART" id="SM00091">
    <property type="entry name" value="PAS"/>
    <property type="match status" value="2"/>
</dbReference>
<feature type="transmembrane region" description="Helical" evidence="5">
    <location>
        <begin position="43"/>
        <end position="64"/>
    </location>
</feature>
<keyword evidence="5" id="KW-0812">Transmembrane</keyword>
<dbReference type="SMART" id="SM00267">
    <property type="entry name" value="GGDEF"/>
    <property type="match status" value="1"/>
</dbReference>
<protein>
    <recommendedName>
        <fullName evidence="2">cyclic-guanylate-specific phosphodiesterase</fullName>
        <ecNumber evidence="2">3.1.4.52</ecNumber>
    </recommendedName>
</protein>
<evidence type="ECO:0000313" key="11">
    <source>
        <dbReference type="Proteomes" id="UP000463949"/>
    </source>
</evidence>
<dbReference type="SUPFAM" id="SSF55073">
    <property type="entry name" value="Nucleotide cyclase"/>
    <property type="match status" value="1"/>
</dbReference>
<keyword evidence="5" id="KW-1133">Transmembrane helix</keyword>
<reference evidence="10 11" key="1">
    <citation type="submission" date="2017-10" db="EMBL/GenBank/DDBJ databases">
        <title>Coral associated bacteria.</title>
        <authorList>
            <person name="Wang X."/>
        </authorList>
    </citation>
    <scope>NUCLEOTIDE SEQUENCE [LARGE SCALE GENOMIC DNA]</scope>
    <source>
        <strain evidence="10 11">SCSIO 43005</strain>
    </source>
</reference>
<dbReference type="InterPro" id="IPR000160">
    <property type="entry name" value="GGDEF_dom"/>
</dbReference>
<evidence type="ECO:0000259" key="8">
    <source>
        <dbReference type="PROSITE" id="PS50883"/>
    </source>
</evidence>
<evidence type="ECO:0000256" key="2">
    <source>
        <dbReference type="ARBA" id="ARBA00012282"/>
    </source>
</evidence>
<dbReference type="PROSITE" id="PS50113">
    <property type="entry name" value="PAC"/>
    <property type="match status" value="1"/>
</dbReference>
<name>A0A857GJC2_9GAMM</name>
<dbReference type="PANTHER" id="PTHR44757">
    <property type="entry name" value="DIGUANYLATE CYCLASE DGCP"/>
    <property type="match status" value="1"/>
</dbReference>
<dbReference type="InterPro" id="IPR052155">
    <property type="entry name" value="Biofilm_reg_signaling"/>
</dbReference>
<feature type="domain" description="GGDEF" evidence="9">
    <location>
        <begin position="926"/>
        <end position="1059"/>
    </location>
</feature>
<feature type="transmembrane region" description="Helical" evidence="5">
    <location>
        <begin position="136"/>
        <end position="154"/>
    </location>
</feature>
<evidence type="ECO:0000313" key="10">
    <source>
        <dbReference type="EMBL" id="QHD49382.1"/>
    </source>
</evidence>
<dbReference type="PROSITE" id="PS50887">
    <property type="entry name" value="GGDEF"/>
    <property type="match status" value="1"/>
</dbReference>
<feature type="domain" description="EAL" evidence="8">
    <location>
        <begin position="1068"/>
        <end position="1321"/>
    </location>
</feature>
<dbReference type="SMART" id="SM00052">
    <property type="entry name" value="EAL"/>
    <property type="match status" value="1"/>
</dbReference>
<feature type="transmembrane region" description="Helical" evidence="5">
    <location>
        <begin position="166"/>
        <end position="185"/>
    </location>
</feature>
<accession>A0A857GJC2</accession>
<dbReference type="OrthoDB" id="9804951at2"/>
<gene>
    <name evidence="10" type="ORF">CTT34_06610</name>
</gene>
<dbReference type="Pfam" id="PF13426">
    <property type="entry name" value="PAS_9"/>
    <property type="match status" value="1"/>
</dbReference>
<dbReference type="InterPro" id="IPR001633">
    <property type="entry name" value="EAL_dom"/>
</dbReference>
<feature type="domain" description="PAC" evidence="7">
    <location>
        <begin position="840"/>
        <end position="894"/>
    </location>
</feature>
<dbReference type="InterPro" id="IPR001610">
    <property type="entry name" value="PAC"/>
</dbReference>
<dbReference type="Gene3D" id="3.20.20.450">
    <property type="entry name" value="EAL domain"/>
    <property type="match status" value="1"/>
</dbReference>
<dbReference type="PANTHER" id="PTHR44757:SF2">
    <property type="entry name" value="BIOFILM ARCHITECTURE MAINTENANCE PROTEIN MBAA"/>
    <property type="match status" value="1"/>
</dbReference>
<dbReference type="SUPFAM" id="SSF141868">
    <property type="entry name" value="EAL domain-like"/>
    <property type="match status" value="1"/>
</dbReference>
<comment type="catalytic activity">
    <reaction evidence="4">
        <text>3',3'-c-di-GMP + H2O = 5'-phosphoguanylyl(3'-&gt;5')guanosine + H(+)</text>
        <dbReference type="Rhea" id="RHEA:24902"/>
        <dbReference type="ChEBI" id="CHEBI:15377"/>
        <dbReference type="ChEBI" id="CHEBI:15378"/>
        <dbReference type="ChEBI" id="CHEBI:58754"/>
        <dbReference type="ChEBI" id="CHEBI:58805"/>
        <dbReference type="EC" id="3.1.4.52"/>
    </reaction>
    <physiologicalReaction direction="left-to-right" evidence="4">
        <dbReference type="Rhea" id="RHEA:24903"/>
    </physiologicalReaction>
</comment>
<dbReference type="CDD" id="cd01949">
    <property type="entry name" value="GGDEF"/>
    <property type="match status" value="1"/>
</dbReference>
<evidence type="ECO:0000259" key="9">
    <source>
        <dbReference type="PROSITE" id="PS50887"/>
    </source>
</evidence>
<dbReference type="InterPro" id="IPR000700">
    <property type="entry name" value="PAS-assoc_C"/>
</dbReference>
<feature type="transmembrane region" description="Helical" evidence="5">
    <location>
        <begin position="197"/>
        <end position="216"/>
    </location>
</feature>
<feature type="transmembrane region" description="Helical" evidence="5">
    <location>
        <begin position="106"/>
        <end position="124"/>
    </location>
</feature>
<dbReference type="Pfam" id="PF00990">
    <property type="entry name" value="GGDEF"/>
    <property type="match status" value="1"/>
</dbReference>
<dbReference type="GO" id="GO:0071732">
    <property type="term" value="P:cellular response to nitric oxide"/>
    <property type="evidence" value="ECO:0007669"/>
    <property type="project" value="UniProtKB-ARBA"/>
</dbReference>
<feature type="domain" description="PAS" evidence="6">
    <location>
        <begin position="646"/>
        <end position="716"/>
    </location>
</feature>
<dbReference type="InterPro" id="IPR043128">
    <property type="entry name" value="Rev_trsase/Diguanyl_cyclase"/>
</dbReference>
<evidence type="ECO:0000256" key="1">
    <source>
        <dbReference type="ARBA" id="ARBA00001946"/>
    </source>
</evidence>
<dbReference type="RefSeq" id="WP_159341723.1">
    <property type="nucleotide sequence ID" value="NZ_CP024621.1"/>
</dbReference>
<dbReference type="Gene3D" id="3.30.450.20">
    <property type="entry name" value="PAS domain"/>
    <property type="match status" value="2"/>
</dbReference>
<dbReference type="Proteomes" id="UP000463949">
    <property type="component" value="Chromosome"/>
</dbReference>
<dbReference type="FunFam" id="3.20.20.450:FF:000001">
    <property type="entry name" value="Cyclic di-GMP phosphodiesterase yahA"/>
    <property type="match status" value="1"/>
</dbReference>
<evidence type="ECO:0000259" key="7">
    <source>
        <dbReference type="PROSITE" id="PS50113"/>
    </source>
</evidence>
<dbReference type="PROSITE" id="PS50883">
    <property type="entry name" value="EAL"/>
    <property type="match status" value="1"/>
</dbReference>
<feature type="domain" description="PAS" evidence="6">
    <location>
        <begin position="766"/>
        <end position="815"/>
    </location>
</feature>
<sequence length="1325" mass="147122">MDVNNRELALQTGLLMLLTTTVIIGGASLVFGVVPSLPQPQALAVLPDSSLVILLSGLGLSAVMANAPRWRRIAGLALLILAFYTAVHNVIAGNTGVSWLTGQPRLPTQAAPTLLLAAFCLWVGPQGTWQRRVWQVGGIVLWGIGSLTLLYQAGLPLPRWFPRASALLPGLLCFSFGLAMIMVSRHVPHLATSLSKAAVAAGIVGVALSMSAWFLISWNQHETTRAEAHNTLASVTTSIERTFNSRTIVLERLAERWQDVFEDEASRQREVARYWNDYPSILALAYFTPLARDVWRRAQQGRDLLWLDDQLVSLPVLRWLNQQQQSVQWLFPDPERPNIALLALKPSVEQRYQLVAVIDIAYLLAKETQIADQAFTLSISHPDGHILAPGIAPGVPAALQESTPLSEQHLGLPGGAALHLSLWPPPSSVFELANFIAAGIGVAGLLLTYQLVLSLALIAARAQRTLELAKAKEALEDQHRIQAMIARDEPCSATLLQICRLLEQQSPHCHTAIWRLDNAAAYRVELLSCSLPFALQESMPFNESLITLATELHQQGEMAANLPITPSASTAFSQMAAQYGYVSATVHILSSGEALPLGAVVLLSKQDQPLSGHRALEVESSLLPSALRLMRLAIERYNHQQTLQDSEQRFRSLFTQNPDGVFSLDVDGYFLSVNQSLLTLLSMSEADIIGQHLYSLLPTEQREPINEVFSQALTGVSQRFEIELPSQTGELHFVDISFLPTVVMETVVGVYGVVKEMTALRFNEAQLRIFQRSLEASSNGVLICEAQNDDFPIIYVNPAFVEITGYDFDDVRHRNCRFLQGPDTDPKQVQEICDALLQQRDISLTIRNYRKDGRAFWNNVFISPVRAQDGQATHFVGIINDISERKDHENELAFHATHDALTGLGNRALFEDRLRHDVDLAKRHRQQLAVLFIDLDEFKPINDTLGHAVGDQVLISVARRLEEVIRPSDTLCRFGGDEFVLLLPDLDAPHQAQEVAERLLLELAQPYRIDRHELYLSASIGIALSDEGLENPAALLQQADMAMYKAKQQGRNTLQTFTHDINQKLTQRVTLRNDLQEAITQEQFELHYQPLLGRAGDIRGFEALVRWNHPVKGPISPALFIPIAEETGQIIGLSQWVMERAAKDFLQLQPLLSSDCRMAVNLSPMQFHRPSFLSSLRKTLEVTGLPPTALELELTEGILMNDTDAAIDTLHALRGMGISIAIDDFGTGFSSLSYLRHLPIDKIKIDRSFILNIEDNSKDAAVVQGIIALAHHLELNVVAEGVETRQQEQQLLSLECDVLQGYLFAKPMPFDALTHWLTERGTRQH</sequence>
<feature type="transmembrane region" description="Helical" evidence="5">
    <location>
        <begin position="12"/>
        <end position="37"/>
    </location>
</feature>